<dbReference type="RefSeq" id="WP_166510903.1">
    <property type="nucleotide sequence ID" value="NZ_VNHM01000003.1"/>
</dbReference>
<keyword evidence="2" id="KW-0058">Aromatic hydrocarbons catabolism</keyword>
<dbReference type="Gene3D" id="1.10.8.60">
    <property type="match status" value="1"/>
</dbReference>
<protein>
    <recommendedName>
        <fullName evidence="7">HTH-type transcriptional regulatory protein TyrR</fullName>
    </recommendedName>
</protein>
<dbReference type="PROSITE" id="PS00676">
    <property type="entry name" value="SIGMA54_INTERACT_2"/>
    <property type="match status" value="1"/>
</dbReference>
<dbReference type="SUPFAM" id="SSF55785">
    <property type="entry name" value="PYP-like sensor domain (PAS domain)"/>
    <property type="match status" value="2"/>
</dbReference>
<evidence type="ECO:0000259" key="8">
    <source>
        <dbReference type="PROSITE" id="PS50045"/>
    </source>
</evidence>
<dbReference type="SUPFAM" id="SSF52540">
    <property type="entry name" value="P-loop containing nucleoside triphosphate hydrolases"/>
    <property type="match status" value="1"/>
</dbReference>
<dbReference type="InterPro" id="IPR035965">
    <property type="entry name" value="PAS-like_dom_sf"/>
</dbReference>
<gene>
    <name evidence="11" type="ORF">LX24_00872</name>
</gene>
<dbReference type="Pfam" id="PF18024">
    <property type="entry name" value="HTH_50"/>
    <property type="match status" value="1"/>
</dbReference>
<dbReference type="InterPro" id="IPR003593">
    <property type="entry name" value="AAA+_ATPase"/>
</dbReference>
<dbReference type="GO" id="GO:0003677">
    <property type="term" value="F:DNA binding"/>
    <property type="evidence" value="ECO:0007669"/>
    <property type="project" value="UniProtKB-KW"/>
</dbReference>
<proteinExistence type="predicted"/>
<dbReference type="InterPro" id="IPR058031">
    <property type="entry name" value="AAA_lid_NorR"/>
</dbReference>
<dbReference type="FunFam" id="3.40.50.300:FF:000006">
    <property type="entry name" value="DNA-binding transcriptional regulator NtrC"/>
    <property type="match status" value="1"/>
</dbReference>
<dbReference type="EMBL" id="VNHM01000003">
    <property type="protein sequence ID" value="TYO97054.1"/>
    <property type="molecule type" value="Genomic_DNA"/>
</dbReference>
<dbReference type="InterPro" id="IPR030828">
    <property type="entry name" value="HTH_TyrR"/>
</dbReference>
<dbReference type="Pfam" id="PF25601">
    <property type="entry name" value="AAA_lid_14"/>
    <property type="match status" value="1"/>
</dbReference>
<dbReference type="Proteomes" id="UP000323166">
    <property type="component" value="Unassembled WGS sequence"/>
</dbReference>
<evidence type="ECO:0000256" key="3">
    <source>
        <dbReference type="ARBA" id="ARBA00022840"/>
    </source>
</evidence>
<dbReference type="Gene3D" id="3.30.450.20">
    <property type="entry name" value="PAS domain"/>
    <property type="match status" value="2"/>
</dbReference>
<dbReference type="Gene3D" id="3.40.50.300">
    <property type="entry name" value="P-loop containing nucleotide triphosphate hydrolases"/>
    <property type="match status" value="1"/>
</dbReference>
<reference evidence="11 12" key="1">
    <citation type="submission" date="2019-07" db="EMBL/GenBank/DDBJ databases">
        <title>Genomic Encyclopedia of Type Strains, Phase I: the one thousand microbial genomes (KMG-I) project.</title>
        <authorList>
            <person name="Kyrpides N."/>
        </authorList>
    </citation>
    <scope>NUCLEOTIDE SEQUENCE [LARGE SCALE GENOMIC DNA]</scope>
    <source>
        <strain evidence="11 12">DSM 6562</strain>
    </source>
</reference>
<accession>A0A5S4ZVN4</accession>
<evidence type="ECO:0000313" key="11">
    <source>
        <dbReference type="EMBL" id="TYO97054.1"/>
    </source>
</evidence>
<dbReference type="InterPro" id="IPR025944">
    <property type="entry name" value="Sigma_54_int_dom_CS"/>
</dbReference>
<organism evidence="11 12">
    <name type="scientific">Desulfallas thermosapovorans DSM 6562</name>
    <dbReference type="NCBI Taxonomy" id="1121431"/>
    <lineage>
        <taxon>Bacteria</taxon>
        <taxon>Bacillati</taxon>
        <taxon>Bacillota</taxon>
        <taxon>Clostridia</taxon>
        <taxon>Eubacteriales</taxon>
        <taxon>Desulfallaceae</taxon>
        <taxon>Desulfallas</taxon>
    </lineage>
</organism>
<evidence type="ECO:0000256" key="4">
    <source>
        <dbReference type="ARBA" id="ARBA00023015"/>
    </source>
</evidence>
<keyword evidence="6" id="KW-0804">Transcription</keyword>
<keyword evidence="4" id="KW-0805">Transcription regulation</keyword>
<dbReference type="SMART" id="SM00091">
    <property type="entry name" value="PAS"/>
    <property type="match status" value="2"/>
</dbReference>
<keyword evidence="5" id="KW-0238">DNA-binding</keyword>
<dbReference type="PROSITE" id="PS50045">
    <property type="entry name" value="SIGMA54_INTERACT_4"/>
    <property type="match status" value="1"/>
</dbReference>
<dbReference type="Pfam" id="PF13188">
    <property type="entry name" value="PAS_8"/>
    <property type="match status" value="1"/>
</dbReference>
<dbReference type="Gene3D" id="1.10.10.60">
    <property type="entry name" value="Homeodomain-like"/>
    <property type="match status" value="1"/>
</dbReference>
<evidence type="ECO:0000256" key="7">
    <source>
        <dbReference type="ARBA" id="ARBA00029500"/>
    </source>
</evidence>
<dbReference type="InterPro" id="IPR025662">
    <property type="entry name" value="Sigma_54_int_dom_ATP-bd_1"/>
</dbReference>
<dbReference type="PROSITE" id="PS00688">
    <property type="entry name" value="SIGMA54_INTERACT_3"/>
    <property type="match status" value="1"/>
</dbReference>
<dbReference type="AlphaFoldDB" id="A0A5S4ZVN4"/>
<dbReference type="CDD" id="cd00009">
    <property type="entry name" value="AAA"/>
    <property type="match status" value="1"/>
</dbReference>
<dbReference type="PROSITE" id="PS00675">
    <property type="entry name" value="SIGMA54_INTERACT_1"/>
    <property type="match status" value="1"/>
</dbReference>
<dbReference type="PROSITE" id="PS50113">
    <property type="entry name" value="PAC"/>
    <property type="match status" value="1"/>
</dbReference>
<dbReference type="SUPFAM" id="SSF46689">
    <property type="entry name" value="Homeodomain-like"/>
    <property type="match status" value="1"/>
</dbReference>
<keyword evidence="3" id="KW-0067">ATP-binding</keyword>
<dbReference type="InterPro" id="IPR027417">
    <property type="entry name" value="P-loop_NTPase"/>
</dbReference>
<dbReference type="PROSITE" id="PS50112">
    <property type="entry name" value="PAS"/>
    <property type="match status" value="1"/>
</dbReference>
<dbReference type="Pfam" id="PF00158">
    <property type="entry name" value="Sigma54_activat"/>
    <property type="match status" value="1"/>
</dbReference>
<comment type="caution">
    <text evidence="11">The sequence shown here is derived from an EMBL/GenBank/DDBJ whole genome shotgun (WGS) entry which is preliminary data.</text>
</comment>
<feature type="domain" description="PAS" evidence="9">
    <location>
        <begin position="125"/>
        <end position="176"/>
    </location>
</feature>
<name>A0A5S4ZVN4_9FIRM</name>
<evidence type="ECO:0000256" key="2">
    <source>
        <dbReference type="ARBA" id="ARBA00022797"/>
    </source>
</evidence>
<evidence type="ECO:0000313" key="12">
    <source>
        <dbReference type="Proteomes" id="UP000323166"/>
    </source>
</evidence>
<dbReference type="GO" id="GO:0006355">
    <property type="term" value="P:regulation of DNA-templated transcription"/>
    <property type="evidence" value="ECO:0007669"/>
    <property type="project" value="InterPro"/>
</dbReference>
<evidence type="ECO:0000259" key="10">
    <source>
        <dbReference type="PROSITE" id="PS50113"/>
    </source>
</evidence>
<sequence length="578" mass="65701">MNNQTLENKIPINDILYSLREGFVMVDCQGVIIQINPTAEEMLKIDRGIALGKRISGMVPGSPLIKVLETGKEVSPWHETRGDKKLLSYHFPIRTDGKLEGAYSIYLDIIDLEEKKLQFQNAIQKEKELEAILENSHDGIWIMDGAGVTLRVSKSWEDFSGIKREEMVNRSVYEIVAQGYYTDSAAIHVIEQRKPVTIMYETKTNRKALVTATPVFDENGNIWRIISNVRDITEIDRYRQELEESKRYKEELKLLRKQQYESDGVIVRSQAMKDVFKLAAQTAGSDATVLILGESGVGKDVVARYIHRTSNREKGPYIRVNCGAIPEALMESELFGYEEGSFTGARKKGKPGMFELAHGGTLFLDEVGEIPIQMQAKLLHALQDLKVMRVGGMKPVDIDIRVIAATNQDLKEMVDKGQFRSDLYYRLNVIPVVIPSLRERPEDIIPLLLEFLRKYNEKYNMRKTFSSAALESIMKYHWPGNVRELQNVTERLVLTCTSDVIDVKHLPPMLKETPSLVDFHISDMGTLKEAREQLEKSMVSWALKRYGSTRKAAAALGVTQPTVVRMSHKYGLNKNRTD</sequence>
<dbReference type="Pfam" id="PF00989">
    <property type="entry name" value="PAS"/>
    <property type="match status" value="1"/>
</dbReference>
<dbReference type="InterPro" id="IPR000014">
    <property type="entry name" value="PAS"/>
</dbReference>
<dbReference type="InterPro" id="IPR009057">
    <property type="entry name" value="Homeodomain-like_sf"/>
</dbReference>
<dbReference type="InterPro" id="IPR025943">
    <property type="entry name" value="Sigma_54_int_dom_ATP-bd_2"/>
</dbReference>
<evidence type="ECO:0000259" key="9">
    <source>
        <dbReference type="PROSITE" id="PS50112"/>
    </source>
</evidence>
<keyword evidence="12" id="KW-1185">Reference proteome</keyword>
<keyword evidence="1" id="KW-0547">Nucleotide-binding</keyword>
<dbReference type="SMART" id="SM00382">
    <property type="entry name" value="AAA"/>
    <property type="match status" value="1"/>
</dbReference>
<dbReference type="GO" id="GO:0005524">
    <property type="term" value="F:ATP binding"/>
    <property type="evidence" value="ECO:0007669"/>
    <property type="project" value="UniProtKB-KW"/>
</dbReference>
<feature type="domain" description="Sigma-54 factor interaction" evidence="8">
    <location>
        <begin position="265"/>
        <end position="494"/>
    </location>
</feature>
<evidence type="ECO:0000256" key="6">
    <source>
        <dbReference type="ARBA" id="ARBA00023163"/>
    </source>
</evidence>
<dbReference type="InterPro" id="IPR000700">
    <property type="entry name" value="PAS-assoc_C"/>
</dbReference>
<dbReference type="CDD" id="cd00130">
    <property type="entry name" value="PAS"/>
    <property type="match status" value="2"/>
</dbReference>
<feature type="domain" description="PAC" evidence="10">
    <location>
        <begin position="192"/>
        <end position="244"/>
    </location>
</feature>
<dbReference type="NCBIfam" id="TIGR00229">
    <property type="entry name" value="sensory_box"/>
    <property type="match status" value="1"/>
</dbReference>
<dbReference type="PANTHER" id="PTHR32071:SF57">
    <property type="entry name" value="C4-DICARBOXYLATE TRANSPORT TRANSCRIPTIONAL REGULATORY PROTEIN DCTD"/>
    <property type="match status" value="1"/>
</dbReference>
<dbReference type="PANTHER" id="PTHR32071">
    <property type="entry name" value="TRANSCRIPTIONAL REGULATORY PROTEIN"/>
    <property type="match status" value="1"/>
</dbReference>
<evidence type="ECO:0000256" key="1">
    <source>
        <dbReference type="ARBA" id="ARBA00022741"/>
    </source>
</evidence>
<dbReference type="InterPro" id="IPR002078">
    <property type="entry name" value="Sigma_54_int"/>
</dbReference>
<dbReference type="InterPro" id="IPR013767">
    <property type="entry name" value="PAS_fold"/>
</dbReference>
<evidence type="ECO:0000256" key="5">
    <source>
        <dbReference type="ARBA" id="ARBA00023125"/>
    </source>
</evidence>